<keyword evidence="2 4" id="KW-0964">Secreted</keyword>
<dbReference type="PRINTS" id="PR00207">
    <property type="entry name" value="FLAGELLIN"/>
</dbReference>
<dbReference type="InterPro" id="IPR001492">
    <property type="entry name" value="Flagellin"/>
</dbReference>
<evidence type="ECO:0000256" key="4">
    <source>
        <dbReference type="RuleBase" id="RU362073"/>
    </source>
</evidence>
<comment type="similarity">
    <text evidence="1 4">Belongs to the bacterial flagellin family.</text>
</comment>
<sequence>MAMFINTNTSSLNAQRNLMNTTKSLDTSYTRLASGLRINSAKDDAAGLQISNRLTSQINGLDQGNRNANDGISLAQTAEGAMDEVTGMLQRMRTLSQQSANGSNSAKDREALQKEVDQLGSEINRISRDTTFAGTKLLDGTYTGVFQVGADAQQTISFGLDQSMGFSISGIAKAAGTAVDMGTVIGSALDVTAIFASGSAGGISISTQSGAQNVLAAADLMLAVVDGKRAELGAVQNRLDSTIRNQANISENVSAARSRIRDADFATETANMTKQNILQQAASSILAQANQRPQSALSLLG</sequence>
<dbReference type="Gene3D" id="1.20.1330.10">
    <property type="entry name" value="f41 fragment of flagellin, N-terminal domain"/>
    <property type="match status" value="1"/>
</dbReference>
<dbReference type="GO" id="GO:0005576">
    <property type="term" value="C:extracellular region"/>
    <property type="evidence" value="ECO:0007669"/>
    <property type="project" value="UniProtKB-SubCell"/>
</dbReference>
<dbReference type="AlphaFoldDB" id="C5E7P8"/>
<dbReference type="InterPro" id="IPR046358">
    <property type="entry name" value="Flagellin_C"/>
</dbReference>
<keyword evidence="3 4" id="KW-0975">Bacterial flagellum</keyword>
<evidence type="ECO:0000256" key="1">
    <source>
        <dbReference type="ARBA" id="ARBA00005709"/>
    </source>
</evidence>
<dbReference type="SUPFAM" id="SSF64518">
    <property type="entry name" value="Phase 1 flagellin"/>
    <property type="match status" value="1"/>
</dbReference>
<gene>
    <name evidence="7" type="primary">flaB</name>
</gene>
<dbReference type="PANTHER" id="PTHR42792:SF2">
    <property type="entry name" value="FLAGELLIN"/>
    <property type="match status" value="1"/>
</dbReference>
<dbReference type="GO" id="GO:0005198">
    <property type="term" value="F:structural molecule activity"/>
    <property type="evidence" value="ECO:0007669"/>
    <property type="project" value="UniProtKB-UniRule"/>
</dbReference>
<dbReference type="Gene3D" id="1.20.120.340">
    <property type="entry name" value="Flagellar protein FliS"/>
    <property type="match status" value="1"/>
</dbReference>
<dbReference type="RefSeq" id="WP_029301280.1">
    <property type="nucleotide sequence ID" value="NZ_BPOS01000003.1"/>
</dbReference>
<evidence type="ECO:0000256" key="2">
    <source>
        <dbReference type="ARBA" id="ARBA00022525"/>
    </source>
</evidence>
<feature type="domain" description="Flagellin N-terminal" evidence="5">
    <location>
        <begin position="5"/>
        <end position="143"/>
    </location>
</feature>
<dbReference type="GO" id="GO:0009288">
    <property type="term" value="C:bacterial-type flagellum"/>
    <property type="evidence" value="ECO:0007669"/>
    <property type="project" value="UniProtKB-SubCell"/>
</dbReference>
<evidence type="ECO:0000259" key="5">
    <source>
        <dbReference type="Pfam" id="PF00669"/>
    </source>
</evidence>
<dbReference type="PATRIC" id="fig|644.34.peg.948"/>
<comment type="subcellular location">
    <subcellularLocation>
        <location evidence="4">Secreted</location>
    </subcellularLocation>
    <subcellularLocation>
        <location evidence="4">Bacterial flagellum</location>
    </subcellularLocation>
</comment>
<proteinExistence type="inferred from homology"/>
<feature type="domain" description="Flagellin C-terminal" evidence="6">
    <location>
        <begin position="217"/>
        <end position="300"/>
    </location>
</feature>
<dbReference type="InterPro" id="IPR001029">
    <property type="entry name" value="Flagellin_N"/>
</dbReference>
<evidence type="ECO:0000256" key="3">
    <source>
        <dbReference type="ARBA" id="ARBA00023143"/>
    </source>
</evidence>
<organism evidence="7">
    <name type="scientific">Aeromonas hydrophila</name>
    <dbReference type="NCBI Taxonomy" id="644"/>
    <lineage>
        <taxon>Bacteria</taxon>
        <taxon>Pseudomonadati</taxon>
        <taxon>Pseudomonadota</taxon>
        <taxon>Gammaproteobacteria</taxon>
        <taxon>Aeromonadales</taxon>
        <taxon>Aeromonadaceae</taxon>
        <taxon>Aeromonas</taxon>
    </lineage>
</organism>
<dbReference type="EMBL" id="DQ650656">
    <property type="protein sequence ID" value="ABG56544.1"/>
    <property type="molecule type" value="Genomic_DNA"/>
</dbReference>
<protein>
    <recommendedName>
        <fullName evidence="4">Flagellin</fullName>
    </recommendedName>
</protein>
<name>C5E7P8_AERHY</name>
<accession>C5E7P8</accession>
<evidence type="ECO:0000313" key="7">
    <source>
        <dbReference type="EMBL" id="ABG56544.1"/>
    </source>
</evidence>
<comment type="function">
    <text evidence="4">Flagellin is the subunit protein which polymerizes to form the filaments of bacterial flagella.</text>
</comment>
<dbReference type="PANTHER" id="PTHR42792">
    <property type="entry name" value="FLAGELLIN"/>
    <property type="match status" value="1"/>
</dbReference>
<dbReference type="SMR" id="C5E7P8"/>
<dbReference type="Pfam" id="PF00700">
    <property type="entry name" value="Flagellin_C"/>
    <property type="match status" value="1"/>
</dbReference>
<dbReference type="Gene3D" id="6.10.280.190">
    <property type="match status" value="1"/>
</dbReference>
<evidence type="ECO:0000259" key="6">
    <source>
        <dbReference type="Pfam" id="PF00700"/>
    </source>
</evidence>
<reference evidence="7" key="1">
    <citation type="submission" date="2006-05" db="EMBL/GenBank/DDBJ databases">
        <title>Characterization of Extracellular Proteins Produced by Aeromonas hydrophila AH-1.</title>
        <authorList>
            <person name="Yu H.B."/>
            <person name="Rasvinder K."/>
            <person name="Lim S."/>
            <person name="Wang X.H."/>
            <person name="Leung K.Y."/>
        </authorList>
    </citation>
    <scope>NUCLEOTIDE SEQUENCE</scope>
    <source>
        <strain evidence="7">AH-1</strain>
    </source>
</reference>
<dbReference type="Pfam" id="PF00669">
    <property type="entry name" value="Flagellin_N"/>
    <property type="match status" value="1"/>
</dbReference>